<reference evidence="1" key="1">
    <citation type="submission" date="2021-05" db="EMBL/GenBank/DDBJ databases">
        <authorList>
            <person name="Alioto T."/>
            <person name="Alioto T."/>
            <person name="Gomez Garrido J."/>
        </authorList>
    </citation>
    <scope>NUCLEOTIDE SEQUENCE</scope>
</reference>
<dbReference type="EMBL" id="HBUF01531388">
    <property type="protein sequence ID" value="CAG6751912.1"/>
    <property type="molecule type" value="Transcribed_RNA"/>
</dbReference>
<name>A0A8D8ZTN8_9HEMI</name>
<sequence>MFNAVINTPFHHNYYVQCCHKYPLAAHHNFLCLQFNSVINDPFDESCYIITHFHHIMFNAVINATFHHNLLCLQFNTVINAPYLVGELKCYTYTISLLMLGNSKTRAVQRQQCSVRL</sequence>
<dbReference type="AlphaFoldDB" id="A0A8D8ZTN8"/>
<evidence type="ECO:0000313" key="1">
    <source>
        <dbReference type="EMBL" id="CAG6751912.1"/>
    </source>
</evidence>
<protein>
    <submittedName>
        <fullName evidence="1">Uncharacterized protein</fullName>
    </submittedName>
</protein>
<proteinExistence type="predicted"/>
<organism evidence="1">
    <name type="scientific">Cacopsylla melanoneura</name>
    <dbReference type="NCBI Taxonomy" id="428564"/>
    <lineage>
        <taxon>Eukaryota</taxon>
        <taxon>Metazoa</taxon>
        <taxon>Ecdysozoa</taxon>
        <taxon>Arthropoda</taxon>
        <taxon>Hexapoda</taxon>
        <taxon>Insecta</taxon>
        <taxon>Pterygota</taxon>
        <taxon>Neoptera</taxon>
        <taxon>Paraneoptera</taxon>
        <taxon>Hemiptera</taxon>
        <taxon>Sternorrhyncha</taxon>
        <taxon>Psylloidea</taxon>
        <taxon>Psyllidae</taxon>
        <taxon>Psyllinae</taxon>
        <taxon>Cacopsylla</taxon>
    </lineage>
</organism>
<accession>A0A8D8ZTN8</accession>